<organism evidence="1 2">
    <name type="scientific">Melastoma candidum</name>
    <dbReference type="NCBI Taxonomy" id="119954"/>
    <lineage>
        <taxon>Eukaryota</taxon>
        <taxon>Viridiplantae</taxon>
        <taxon>Streptophyta</taxon>
        <taxon>Embryophyta</taxon>
        <taxon>Tracheophyta</taxon>
        <taxon>Spermatophyta</taxon>
        <taxon>Magnoliopsida</taxon>
        <taxon>eudicotyledons</taxon>
        <taxon>Gunneridae</taxon>
        <taxon>Pentapetalae</taxon>
        <taxon>rosids</taxon>
        <taxon>malvids</taxon>
        <taxon>Myrtales</taxon>
        <taxon>Melastomataceae</taxon>
        <taxon>Melastomatoideae</taxon>
        <taxon>Melastomateae</taxon>
        <taxon>Melastoma</taxon>
    </lineage>
</organism>
<proteinExistence type="predicted"/>
<dbReference type="EMBL" id="CM042882">
    <property type="protein sequence ID" value="KAI4383438.1"/>
    <property type="molecule type" value="Genomic_DNA"/>
</dbReference>
<reference evidence="2" key="1">
    <citation type="journal article" date="2023" name="Front. Plant Sci.">
        <title>Chromosomal-level genome assembly of Melastoma candidum provides insights into trichome evolution.</title>
        <authorList>
            <person name="Zhong Y."/>
            <person name="Wu W."/>
            <person name="Sun C."/>
            <person name="Zou P."/>
            <person name="Liu Y."/>
            <person name="Dai S."/>
            <person name="Zhou R."/>
        </authorList>
    </citation>
    <scope>NUCLEOTIDE SEQUENCE [LARGE SCALE GENOMIC DNA]</scope>
</reference>
<sequence>MENGQQQQRGGSKNPTDGKKVVDLEGLPMKDSPYLQYDNLEDYKLKAYGTQGHQEPVHGRGAGSTDAPTLSGANVSSESQARIADEAVRHRLL</sequence>
<accession>A0ACB9RYF4</accession>
<evidence type="ECO:0000313" key="2">
    <source>
        <dbReference type="Proteomes" id="UP001057402"/>
    </source>
</evidence>
<comment type="caution">
    <text evidence="1">The sequence shown here is derived from an EMBL/GenBank/DDBJ whole genome shotgun (WGS) entry which is preliminary data.</text>
</comment>
<name>A0ACB9RYF4_9MYRT</name>
<evidence type="ECO:0000313" key="1">
    <source>
        <dbReference type="EMBL" id="KAI4383438.1"/>
    </source>
</evidence>
<gene>
    <name evidence="1" type="ORF">MLD38_009274</name>
</gene>
<protein>
    <submittedName>
        <fullName evidence="1">Uncharacterized protein</fullName>
    </submittedName>
</protein>
<dbReference type="Proteomes" id="UP001057402">
    <property type="component" value="Chromosome 3"/>
</dbReference>
<keyword evidence="2" id="KW-1185">Reference proteome</keyword>